<gene>
    <name evidence="2" type="ORF">IEE83_04010</name>
</gene>
<reference evidence="3" key="1">
    <citation type="submission" date="2023-07" db="EMBL/GenBank/DDBJ databases">
        <title>Dyadobacter sp. nov 'subterranea' isolated from contaminted grondwater.</title>
        <authorList>
            <person name="Szabo I."/>
            <person name="Al-Omari J."/>
            <person name="Szerdahelyi S.G."/>
            <person name="Rado J."/>
        </authorList>
    </citation>
    <scope>NUCLEOTIDE SEQUENCE [LARGE SCALE GENOMIC DNA]</scope>
    <source>
        <strain evidence="3">UP-52</strain>
    </source>
</reference>
<proteinExistence type="predicted"/>
<dbReference type="InterPro" id="IPR024311">
    <property type="entry name" value="Lipocalin-like"/>
</dbReference>
<keyword evidence="3" id="KW-1185">Reference proteome</keyword>
<dbReference type="Gene3D" id="2.40.128.280">
    <property type="match status" value="1"/>
</dbReference>
<feature type="domain" description="Lipocalin-like" evidence="1">
    <location>
        <begin position="24"/>
        <end position="114"/>
    </location>
</feature>
<dbReference type="EMBL" id="JACYGY010000001">
    <property type="protein sequence ID" value="MBE9461039.1"/>
    <property type="molecule type" value="Genomic_DNA"/>
</dbReference>
<evidence type="ECO:0000259" key="1">
    <source>
        <dbReference type="Pfam" id="PF12702"/>
    </source>
</evidence>
<name>A0ABR9W6F2_9BACT</name>
<comment type="caution">
    <text evidence="2">The sequence shown here is derived from an EMBL/GenBank/DDBJ whole genome shotgun (WGS) entry which is preliminary data.</text>
</comment>
<protein>
    <recommendedName>
        <fullName evidence="1">Lipocalin-like domain-containing protein</fullName>
    </recommendedName>
</protein>
<evidence type="ECO:0000313" key="2">
    <source>
        <dbReference type="EMBL" id="MBE9461039.1"/>
    </source>
</evidence>
<sequence length="239" mass="26872">MKKSFLFIAITSCIFTACSKESGSISGSWVKAIDEQSQHQQGFTLKDDGNASSINLKEKHYDRWEKFGDLLILRGSKNPDETDKFSDTLKIISVNDSSLVLKKTDGAEIIYTKTQVPGKLIRAFEAIDCYQFAAKQDTAFLHINVTDNIVSGDLEYHLFEKDSNKGKLKGKIIGDTLVADYTFLSEGTTSVRQVVMIKKDNNYIEGFGDVQEMDNKMSFVNRAKLSFKNGLIFKKTNCR</sequence>
<accession>A0ABR9W6F2</accession>
<dbReference type="Proteomes" id="UP000634134">
    <property type="component" value="Unassembled WGS sequence"/>
</dbReference>
<dbReference type="Pfam" id="PF12702">
    <property type="entry name" value="Lipocalin_3"/>
    <property type="match status" value="1"/>
</dbReference>
<dbReference type="RefSeq" id="WP_194119336.1">
    <property type="nucleotide sequence ID" value="NZ_JACYGY010000001.1"/>
</dbReference>
<evidence type="ECO:0000313" key="3">
    <source>
        <dbReference type="Proteomes" id="UP000634134"/>
    </source>
</evidence>
<dbReference type="PROSITE" id="PS51257">
    <property type="entry name" value="PROKAR_LIPOPROTEIN"/>
    <property type="match status" value="1"/>
</dbReference>
<organism evidence="2 3">
    <name type="scientific">Dyadobacter subterraneus</name>
    <dbReference type="NCBI Taxonomy" id="2773304"/>
    <lineage>
        <taxon>Bacteria</taxon>
        <taxon>Pseudomonadati</taxon>
        <taxon>Bacteroidota</taxon>
        <taxon>Cytophagia</taxon>
        <taxon>Cytophagales</taxon>
        <taxon>Spirosomataceae</taxon>
        <taxon>Dyadobacter</taxon>
    </lineage>
</organism>